<dbReference type="PANTHER" id="PTHR45846:SF1">
    <property type="entry name" value="TRNA-DIHYDROURIDINE(47) SYNTHASE [NAD(P)(+)]-LIKE"/>
    <property type="match status" value="1"/>
</dbReference>
<evidence type="ECO:0000256" key="9">
    <source>
        <dbReference type="ARBA" id="ARBA00022771"/>
    </source>
</evidence>
<gene>
    <name evidence="23" type="ORF">MANT1106_LOCUS21716</name>
</gene>
<comment type="catalytic activity">
    <reaction evidence="16">
        <text>a 5,6-dihydrouridine in mRNA + NAD(+) = a uridine in mRNA + NADH + H(+)</text>
        <dbReference type="Rhea" id="RHEA:69851"/>
        <dbReference type="Rhea" id="RHEA-COMP:14658"/>
        <dbReference type="Rhea" id="RHEA-COMP:17789"/>
        <dbReference type="ChEBI" id="CHEBI:15378"/>
        <dbReference type="ChEBI" id="CHEBI:57540"/>
        <dbReference type="ChEBI" id="CHEBI:57945"/>
        <dbReference type="ChEBI" id="CHEBI:65315"/>
        <dbReference type="ChEBI" id="CHEBI:74443"/>
    </reaction>
    <physiologicalReaction direction="right-to-left" evidence="16">
        <dbReference type="Rhea" id="RHEA:69853"/>
    </physiologicalReaction>
</comment>
<dbReference type="FunFam" id="3.20.20.70:FF:000067">
    <property type="entry name" value="tRNA-dihydrouridine(47) synthase [NAD(P)(+)]"/>
    <property type="match status" value="1"/>
</dbReference>
<evidence type="ECO:0000256" key="1">
    <source>
        <dbReference type="ARBA" id="ARBA00001917"/>
    </source>
</evidence>
<dbReference type="SUPFAM" id="SSF51395">
    <property type="entry name" value="FMN-linked oxidoreductases"/>
    <property type="match status" value="1"/>
</dbReference>
<dbReference type="AlphaFoldDB" id="A0A7S0T338"/>
<evidence type="ECO:0000256" key="4">
    <source>
        <dbReference type="ARBA" id="ARBA00022643"/>
    </source>
</evidence>
<dbReference type="GO" id="GO:0003723">
    <property type="term" value="F:RNA binding"/>
    <property type="evidence" value="ECO:0007669"/>
    <property type="project" value="TreeGrafter"/>
</dbReference>
<keyword evidence="12 20" id="KW-0560">Oxidoreductase</keyword>
<keyword evidence="4 20" id="KW-0288">FMN</keyword>
<keyword evidence="3 20" id="KW-0285">Flavoprotein</keyword>
<evidence type="ECO:0000256" key="20">
    <source>
        <dbReference type="RuleBase" id="RU291113"/>
    </source>
</evidence>
<keyword evidence="11" id="KW-0521">NADP</keyword>
<organism evidence="23">
    <name type="scientific">Mantoniella antarctica</name>
    <dbReference type="NCBI Taxonomy" id="81844"/>
    <lineage>
        <taxon>Eukaryota</taxon>
        <taxon>Viridiplantae</taxon>
        <taxon>Chlorophyta</taxon>
        <taxon>Mamiellophyceae</taxon>
        <taxon>Mamiellales</taxon>
        <taxon>Mamiellaceae</taxon>
        <taxon>Mantoniella</taxon>
    </lineage>
</organism>
<dbReference type="InterPro" id="IPR013785">
    <property type="entry name" value="Aldolase_TIM"/>
</dbReference>
<evidence type="ECO:0000256" key="15">
    <source>
        <dbReference type="ARBA" id="ARBA00048266"/>
    </source>
</evidence>
<comment type="catalytic activity">
    <reaction evidence="17">
        <text>a 5,6-dihydrouridine in mRNA + NADP(+) = a uridine in mRNA + NADPH + H(+)</text>
        <dbReference type="Rhea" id="RHEA:69855"/>
        <dbReference type="Rhea" id="RHEA-COMP:14658"/>
        <dbReference type="Rhea" id="RHEA-COMP:17789"/>
        <dbReference type="ChEBI" id="CHEBI:15378"/>
        <dbReference type="ChEBI" id="CHEBI:57783"/>
        <dbReference type="ChEBI" id="CHEBI:58349"/>
        <dbReference type="ChEBI" id="CHEBI:65315"/>
        <dbReference type="ChEBI" id="CHEBI:74443"/>
    </reaction>
    <physiologicalReaction direction="right-to-left" evidence="17">
        <dbReference type="Rhea" id="RHEA:69857"/>
    </physiologicalReaction>
</comment>
<evidence type="ECO:0000256" key="18">
    <source>
        <dbReference type="ARBA" id="ARBA00049513"/>
    </source>
</evidence>
<evidence type="ECO:0000256" key="13">
    <source>
        <dbReference type="ARBA" id="ARBA00023027"/>
    </source>
</evidence>
<dbReference type="Gene3D" id="3.20.20.70">
    <property type="entry name" value="Aldolase class I"/>
    <property type="match status" value="1"/>
</dbReference>
<evidence type="ECO:0000256" key="3">
    <source>
        <dbReference type="ARBA" id="ARBA00022630"/>
    </source>
</evidence>
<keyword evidence="6 20" id="KW-0819">tRNA processing</keyword>
<comment type="function">
    <text evidence="14">Catalyzes the synthesis of dihydrouridine, a modified base found in the D-loop of most tRNAs. Specifically modifies U47 in cytoplasmic tRNAs. Catalyzes the synthesis of dihydrouridine in some mRNAs, thereby affecting their translation.</text>
</comment>
<comment type="catalytic activity">
    <reaction evidence="15">
        <text>5,6-dihydrouridine(47) in tRNA + NAD(+) = uridine(47) in tRNA + NADH + H(+)</text>
        <dbReference type="Rhea" id="RHEA:53364"/>
        <dbReference type="Rhea" id="RHEA-COMP:13539"/>
        <dbReference type="Rhea" id="RHEA-COMP:13540"/>
        <dbReference type="ChEBI" id="CHEBI:15378"/>
        <dbReference type="ChEBI" id="CHEBI:57540"/>
        <dbReference type="ChEBI" id="CHEBI:57945"/>
        <dbReference type="ChEBI" id="CHEBI:65315"/>
        <dbReference type="ChEBI" id="CHEBI:74443"/>
        <dbReference type="EC" id="1.3.1.89"/>
    </reaction>
    <physiologicalReaction direction="right-to-left" evidence="15">
        <dbReference type="Rhea" id="RHEA:53366"/>
    </physiologicalReaction>
</comment>
<dbReference type="Pfam" id="PF01207">
    <property type="entry name" value="Dus"/>
    <property type="match status" value="1"/>
</dbReference>
<feature type="region of interest" description="Disordered" evidence="21">
    <location>
        <begin position="684"/>
        <end position="714"/>
    </location>
</feature>
<evidence type="ECO:0000256" key="10">
    <source>
        <dbReference type="ARBA" id="ARBA00022833"/>
    </source>
</evidence>
<evidence type="ECO:0000256" key="14">
    <source>
        <dbReference type="ARBA" id="ARBA00045934"/>
    </source>
</evidence>
<evidence type="ECO:0000256" key="19">
    <source>
        <dbReference type="PROSITE-ProRule" id="PRU00723"/>
    </source>
</evidence>
<protein>
    <recommendedName>
        <fullName evidence="2 20">tRNA-dihydrouridine(47) synthase [NAD(P)(+)]</fullName>
        <ecNumber evidence="20">1.3.1.-</ecNumber>
    </recommendedName>
    <alternativeName>
        <fullName evidence="20">tRNA-dihydrouridine synthase 3</fullName>
    </alternativeName>
</protein>
<feature type="compositionally biased region" description="Basic and acidic residues" evidence="21">
    <location>
        <begin position="65"/>
        <end position="74"/>
    </location>
</feature>
<dbReference type="CDD" id="cd02801">
    <property type="entry name" value="DUS_like_FMN"/>
    <property type="match status" value="1"/>
</dbReference>
<feature type="region of interest" description="Disordered" evidence="21">
    <location>
        <begin position="1"/>
        <end position="92"/>
    </location>
</feature>
<evidence type="ECO:0000256" key="16">
    <source>
        <dbReference type="ARBA" id="ARBA00048342"/>
    </source>
</evidence>
<dbReference type="GO" id="GO:0102265">
    <property type="term" value="F:tRNA-dihydrouridine47 synthase activity"/>
    <property type="evidence" value="ECO:0007669"/>
    <property type="project" value="UniProtKB-EC"/>
</dbReference>
<reference evidence="23" key="1">
    <citation type="submission" date="2021-01" db="EMBL/GenBank/DDBJ databases">
        <authorList>
            <person name="Corre E."/>
            <person name="Pelletier E."/>
            <person name="Niang G."/>
            <person name="Scheremetjew M."/>
            <person name="Finn R."/>
            <person name="Kale V."/>
            <person name="Holt S."/>
            <person name="Cochrane G."/>
            <person name="Meng A."/>
            <person name="Brown T."/>
            <person name="Cohen L."/>
        </authorList>
    </citation>
    <scope>NUCLEOTIDE SEQUENCE</scope>
    <source>
        <strain evidence="23">SL-175</strain>
    </source>
</reference>
<proteinExistence type="inferred from homology"/>
<comment type="cofactor">
    <cofactor evidence="1 20">
        <name>FMN</name>
        <dbReference type="ChEBI" id="CHEBI:58210"/>
    </cofactor>
</comment>
<keyword evidence="8" id="KW-0677">Repeat</keyword>
<evidence type="ECO:0000256" key="8">
    <source>
        <dbReference type="ARBA" id="ARBA00022737"/>
    </source>
</evidence>
<sequence>MSPTELLGPDGEPWTPPTTQELLSRGAAPVKREYLRPLRPIAELSKPTAAAAEDGGNGTTPGVRGSEHGTDKNRTGKSRRQQQKEKQASRTTGGELCTAFVKGICNYPNCRYSHDVDLYISAKQGDLPGTCLFIAGGRSICPHGVMCRYFGSHPVAAAADAESGDAGLKPSVSAEATATMAAKKLTEDRDGVLELPAPTRKILDEINGLEGDLKLRLRKGKVRFDKADALLAELGVKTSWRYSDDGNDDDRKKKGGGNKGGVKGGTSDADWGKDSVEVGGLSGSANGGTAADTERDGGNSREEGGGKRRKAEDGSGIAAGVEEDVANKAEGVDVRLRFKEKKLIDFRGKLYLAPLTTVGNLPFRRVCKGYGVDITCGEMAMCTNLLQGHAAEWALLRRHPSEDIFGIQVCGGYSDSVSRCAQLLEDEVASKGGIDFVDINMGCPIDLVCNKGAGSMLLEKPARMEQIVRASAPLLSCALTLKTRMGYYDNKKVAHDIIPKMKNWGLAGMTLHGRSRQQRYSRSADWAYVKECADKSPIQLIGNGDIFSYHDYAENVENSGVATCMIARGALIKPWIFTEIKEKRDWDISATERLDMLKEFCAFGLEHWGSDARGVASVRRFLLEWLSFLCRYVPVGLLEVLPVGIHQRPPSYVGRNDLETLLSSNQAEDWVKISTMLLGPPPENFTFQPKHKSNAYSKESEAGAEQMDYGEVQG</sequence>
<evidence type="ECO:0000256" key="5">
    <source>
        <dbReference type="ARBA" id="ARBA00022664"/>
    </source>
</evidence>
<dbReference type="PROSITE" id="PS01136">
    <property type="entry name" value="UPF0034"/>
    <property type="match status" value="1"/>
</dbReference>
<comment type="catalytic activity">
    <reaction evidence="18">
        <text>5,6-dihydrouridine(47) in tRNA + NADP(+) = uridine(47) in tRNA + NADPH + H(+)</text>
        <dbReference type="Rhea" id="RHEA:53360"/>
        <dbReference type="Rhea" id="RHEA-COMP:13539"/>
        <dbReference type="Rhea" id="RHEA-COMP:13540"/>
        <dbReference type="ChEBI" id="CHEBI:15378"/>
        <dbReference type="ChEBI" id="CHEBI:57783"/>
        <dbReference type="ChEBI" id="CHEBI:58349"/>
        <dbReference type="ChEBI" id="CHEBI:65315"/>
        <dbReference type="ChEBI" id="CHEBI:74443"/>
        <dbReference type="EC" id="1.3.1.89"/>
    </reaction>
    <physiologicalReaction direction="right-to-left" evidence="18">
        <dbReference type="Rhea" id="RHEA:53362"/>
    </physiologicalReaction>
</comment>
<feature type="domain" description="C3H1-type" evidence="22">
    <location>
        <begin position="91"/>
        <end position="117"/>
    </location>
</feature>
<keyword evidence="9 19" id="KW-0863">Zinc-finger</keyword>
<dbReference type="GO" id="GO:0006397">
    <property type="term" value="P:mRNA processing"/>
    <property type="evidence" value="ECO:0007669"/>
    <property type="project" value="UniProtKB-KW"/>
</dbReference>
<evidence type="ECO:0000256" key="7">
    <source>
        <dbReference type="ARBA" id="ARBA00022723"/>
    </source>
</evidence>
<accession>A0A7S0T338</accession>
<keyword evidence="7 19" id="KW-0479">Metal-binding</keyword>
<dbReference type="PROSITE" id="PS50103">
    <property type="entry name" value="ZF_C3H1"/>
    <property type="match status" value="1"/>
</dbReference>
<dbReference type="InterPro" id="IPR035587">
    <property type="entry name" value="DUS-like_FMN-bd"/>
</dbReference>
<dbReference type="GO" id="GO:0050660">
    <property type="term" value="F:flavin adenine dinucleotide binding"/>
    <property type="evidence" value="ECO:0007669"/>
    <property type="project" value="UniProtKB-UniRule"/>
</dbReference>
<dbReference type="EMBL" id="HBFC01036522">
    <property type="protein sequence ID" value="CAD8722501.1"/>
    <property type="molecule type" value="Transcribed_RNA"/>
</dbReference>
<dbReference type="InterPro" id="IPR000571">
    <property type="entry name" value="Znf_CCCH"/>
</dbReference>
<evidence type="ECO:0000313" key="23">
    <source>
        <dbReference type="EMBL" id="CAD8722501.1"/>
    </source>
</evidence>
<keyword evidence="10 19" id="KW-0862">Zinc</keyword>
<keyword evidence="13" id="KW-0520">NAD</keyword>
<keyword evidence="5" id="KW-0507">mRNA processing</keyword>
<evidence type="ECO:0000256" key="6">
    <source>
        <dbReference type="ARBA" id="ARBA00022694"/>
    </source>
</evidence>
<dbReference type="PANTHER" id="PTHR45846">
    <property type="entry name" value="TRNA-DIHYDROURIDINE(47) SYNTHASE [NAD(P)(+)]-LIKE"/>
    <property type="match status" value="1"/>
</dbReference>
<evidence type="ECO:0000256" key="21">
    <source>
        <dbReference type="SAM" id="MobiDB-lite"/>
    </source>
</evidence>
<dbReference type="InterPro" id="IPR018517">
    <property type="entry name" value="tRNA_hU_synthase_CS"/>
</dbReference>
<comment type="similarity">
    <text evidence="20">Belongs to the dus family. Dus3 subfamily.</text>
</comment>
<dbReference type="EC" id="1.3.1.-" evidence="20"/>
<evidence type="ECO:0000256" key="12">
    <source>
        <dbReference type="ARBA" id="ARBA00023002"/>
    </source>
</evidence>
<name>A0A7S0T338_9CHLO</name>
<evidence type="ECO:0000256" key="11">
    <source>
        <dbReference type="ARBA" id="ARBA00022857"/>
    </source>
</evidence>
<evidence type="ECO:0000259" key="22">
    <source>
        <dbReference type="PROSITE" id="PS50103"/>
    </source>
</evidence>
<dbReference type="Gene3D" id="3.30.1370.210">
    <property type="match status" value="1"/>
</dbReference>
<evidence type="ECO:0000256" key="2">
    <source>
        <dbReference type="ARBA" id="ARBA00012376"/>
    </source>
</evidence>
<feature type="region of interest" description="Disordered" evidence="21">
    <location>
        <begin position="241"/>
        <end position="318"/>
    </location>
</feature>
<dbReference type="GO" id="GO:0008270">
    <property type="term" value="F:zinc ion binding"/>
    <property type="evidence" value="ECO:0007669"/>
    <property type="project" value="UniProtKB-KW"/>
</dbReference>
<feature type="zinc finger region" description="C3H1-type" evidence="19">
    <location>
        <begin position="91"/>
        <end position="117"/>
    </location>
</feature>
<evidence type="ECO:0000256" key="17">
    <source>
        <dbReference type="ARBA" id="ARBA00049447"/>
    </source>
</evidence>
<feature type="compositionally biased region" description="Basic and acidic residues" evidence="21">
    <location>
        <begin position="292"/>
        <end position="313"/>
    </location>
</feature>